<keyword evidence="3" id="KW-1185">Reference proteome</keyword>
<feature type="signal peptide" evidence="1">
    <location>
        <begin position="1"/>
        <end position="16"/>
    </location>
</feature>
<evidence type="ECO:0000313" key="2">
    <source>
        <dbReference type="EMBL" id="KAF9063774.1"/>
    </source>
</evidence>
<organism evidence="2 3">
    <name type="scientific">Rhodocollybia butyracea</name>
    <dbReference type="NCBI Taxonomy" id="206335"/>
    <lineage>
        <taxon>Eukaryota</taxon>
        <taxon>Fungi</taxon>
        <taxon>Dikarya</taxon>
        <taxon>Basidiomycota</taxon>
        <taxon>Agaricomycotina</taxon>
        <taxon>Agaricomycetes</taxon>
        <taxon>Agaricomycetidae</taxon>
        <taxon>Agaricales</taxon>
        <taxon>Marasmiineae</taxon>
        <taxon>Omphalotaceae</taxon>
        <taxon>Rhodocollybia</taxon>
    </lineage>
</organism>
<comment type="caution">
    <text evidence="2">The sequence shown here is derived from an EMBL/GenBank/DDBJ whole genome shotgun (WGS) entry which is preliminary data.</text>
</comment>
<name>A0A9P5PI89_9AGAR</name>
<dbReference type="Proteomes" id="UP000772434">
    <property type="component" value="Unassembled WGS sequence"/>
</dbReference>
<dbReference type="AlphaFoldDB" id="A0A9P5PI89"/>
<gene>
    <name evidence="2" type="ORF">BDP27DRAFT_1426590</name>
</gene>
<reference evidence="2" key="1">
    <citation type="submission" date="2020-11" db="EMBL/GenBank/DDBJ databases">
        <authorList>
            <consortium name="DOE Joint Genome Institute"/>
            <person name="Ahrendt S."/>
            <person name="Riley R."/>
            <person name="Andreopoulos W."/>
            <person name="Labutti K."/>
            <person name="Pangilinan J."/>
            <person name="Ruiz-Duenas F.J."/>
            <person name="Barrasa J.M."/>
            <person name="Sanchez-Garcia M."/>
            <person name="Camarero S."/>
            <person name="Miyauchi S."/>
            <person name="Serrano A."/>
            <person name="Linde D."/>
            <person name="Babiker R."/>
            <person name="Drula E."/>
            <person name="Ayuso-Fernandez I."/>
            <person name="Pacheco R."/>
            <person name="Padilla G."/>
            <person name="Ferreira P."/>
            <person name="Barriuso J."/>
            <person name="Kellner H."/>
            <person name="Castanera R."/>
            <person name="Alfaro M."/>
            <person name="Ramirez L."/>
            <person name="Pisabarro A.G."/>
            <person name="Kuo A."/>
            <person name="Tritt A."/>
            <person name="Lipzen A."/>
            <person name="He G."/>
            <person name="Yan M."/>
            <person name="Ng V."/>
            <person name="Cullen D."/>
            <person name="Martin F."/>
            <person name="Rosso M.-N."/>
            <person name="Henrissat B."/>
            <person name="Hibbett D."/>
            <person name="Martinez A.T."/>
            <person name="Grigoriev I.V."/>
        </authorList>
    </citation>
    <scope>NUCLEOTIDE SEQUENCE</scope>
    <source>
        <strain evidence="2">AH 40177</strain>
    </source>
</reference>
<accession>A0A9P5PI89</accession>
<evidence type="ECO:0000313" key="3">
    <source>
        <dbReference type="Proteomes" id="UP000772434"/>
    </source>
</evidence>
<keyword evidence="1" id="KW-0732">Signal</keyword>
<dbReference type="EMBL" id="JADNRY010000139">
    <property type="protein sequence ID" value="KAF9063774.1"/>
    <property type="molecule type" value="Genomic_DNA"/>
</dbReference>
<proteinExistence type="predicted"/>
<evidence type="ECO:0000256" key="1">
    <source>
        <dbReference type="SAM" id="SignalP"/>
    </source>
</evidence>
<feature type="chain" id="PRO_5040355583" evidence="1">
    <location>
        <begin position="17"/>
        <end position="390"/>
    </location>
</feature>
<protein>
    <submittedName>
        <fullName evidence="2">Uncharacterized protein</fullName>
    </submittedName>
</protein>
<sequence>MRSALPFMLIVSSILAVCPLPMDEPGGSSRQLQPSGSSTLTATFLNAQTGEKHGGPDRPPLKKTAGRLTTAIAKALNIKDTTIINYHGQFEPLGQDEIVYFRLNGGHKCQKPSCFGWIVDTVYRNPNTDRLDDRWKTFYIGISSHASGRDRFKPADECIGVHPPLVSSKIKDRWNTFKDAAQSSFLPHIPPPAVPPTGASLQKVSFMMVRPTVTFVTLQGQIYQPNDPFPSKFADTMADVIREIFEMECSVVYYGSPFMRNTDKHERVYFGFVGGNFGPEFCTEKEPCFGWTGMGPYIPPGQWEGSPGAKFSQRYLEIHQLVSGGISRFRLLKAYPALDATDPLNDPKFMVFMNIGSEFVDRFVIPPELPNLGQSHVSFSRHVEVLQKVY</sequence>